<proteinExistence type="predicted"/>
<gene>
    <name evidence="1" type="primary">Vigan.01G316000</name>
    <name evidence="1" type="ORF">VIGAN_01316000</name>
</gene>
<sequence>ICIKHNIYHQSNKRSSSPYLLKTSLNLSPKGLISFQLQKFSTSPLSQNLQPLFHSSRCSTKASLHFSSSPPHLLSVLQE</sequence>
<dbReference type="Proteomes" id="UP000291084">
    <property type="component" value="Chromosome 1"/>
</dbReference>
<evidence type="ECO:0000313" key="1">
    <source>
        <dbReference type="EMBL" id="BAT75318.1"/>
    </source>
</evidence>
<dbReference type="AlphaFoldDB" id="A0A0S3R444"/>
<evidence type="ECO:0000313" key="2">
    <source>
        <dbReference type="Proteomes" id="UP000291084"/>
    </source>
</evidence>
<accession>A0A0S3R444</accession>
<dbReference type="EMBL" id="AP015034">
    <property type="protein sequence ID" value="BAT75318.1"/>
    <property type="molecule type" value="Genomic_DNA"/>
</dbReference>
<feature type="non-terminal residue" evidence="1">
    <location>
        <position position="1"/>
    </location>
</feature>
<name>A0A0S3R444_PHAAN</name>
<reference evidence="1 2" key="1">
    <citation type="journal article" date="2015" name="Sci. Rep.">
        <title>The power of single molecule real-time sequencing technology in the de novo assembly of a eukaryotic genome.</title>
        <authorList>
            <person name="Sakai H."/>
            <person name="Naito K."/>
            <person name="Ogiso-Tanaka E."/>
            <person name="Takahashi Y."/>
            <person name="Iseki K."/>
            <person name="Muto C."/>
            <person name="Satou K."/>
            <person name="Teruya K."/>
            <person name="Shiroma A."/>
            <person name="Shimoji M."/>
            <person name="Hirano T."/>
            <person name="Itoh T."/>
            <person name="Kaga A."/>
            <person name="Tomooka N."/>
        </authorList>
    </citation>
    <scope>NUCLEOTIDE SEQUENCE [LARGE SCALE GENOMIC DNA]</scope>
    <source>
        <strain evidence="2">cv. Shumari</strain>
    </source>
</reference>
<keyword evidence="2" id="KW-1185">Reference proteome</keyword>
<protein>
    <submittedName>
        <fullName evidence="1">Uncharacterized protein</fullName>
    </submittedName>
</protein>
<organism evidence="1 2">
    <name type="scientific">Vigna angularis var. angularis</name>
    <dbReference type="NCBI Taxonomy" id="157739"/>
    <lineage>
        <taxon>Eukaryota</taxon>
        <taxon>Viridiplantae</taxon>
        <taxon>Streptophyta</taxon>
        <taxon>Embryophyta</taxon>
        <taxon>Tracheophyta</taxon>
        <taxon>Spermatophyta</taxon>
        <taxon>Magnoliopsida</taxon>
        <taxon>eudicotyledons</taxon>
        <taxon>Gunneridae</taxon>
        <taxon>Pentapetalae</taxon>
        <taxon>rosids</taxon>
        <taxon>fabids</taxon>
        <taxon>Fabales</taxon>
        <taxon>Fabaceae</taxon>
        <taxon>Papilionoideae</taxon>
        <taxon>50 kb inversion clade</taxon>
        <taxon>NPAAA clade</taxon>
        <taxon>indigoferoid/millettioid clade</taxon>
        <taxon>Phaseoleae</taxon>
        <taxon>Vigna</taxon>
    </lineage>
</organism>